<name>A0A3B1BM34_9ZZZZ</name>
<dbReference type="PANTHER" id="PTHR30050">
    <property type="entry name" value="CHROMOSOMAL REPLICATION INITIATOR PROTEIN DNAA"/>
    <property type="match status" value="1"/>
</dbReference>
<dbReference type="GO" id="GO:0006270">
    <property type="term" value="P:DNA replication initiation"/>
    <property type="evidence" value="ECO:0007669"/>
    <property type="project" value="TreeGrafter"/>
</dbReference>
<dbReference type="AlphaFoldDB" id="A0A3B1BM34"/>
<dbReference type="InterPro" id="IPR055199">
    <property type="entry name" value="Hda_lid"/>
</dbReference>
<reference evidence="2" key="1">
    <citation type="submission" date="2018-06" db="EMBL/GenBank/DDBJ databases">
        <authorList>
            <person name="Zhirakovskaya E."/>
        </authorList>
    </citation>
    <scope>NUCLEOTIDE SEQUENCE</scope>
</reference>
<dbReference type="Gene3D" id="1.10.8.60">
    <property type="match status" value="1"/>
</dbReference>
<proteinExistence type="predicted"/>
<evidence type="ECO:0000313" key="2">
    <source>
        <dbReference type="EMBL" id="VAX19009.1"/>
    </source>
</evidence>
<gene>
    <name evidence="2" type="ORF">MNBD_NITROSPINAE02-1039</name>
</gene>
<protein>
    <recommendedName>
        <fullName evidence="1">AAA+ ATPase domain-containing protein</fullName>
    </recommendedName>
</protein>
<dbReference type="EMBL" id="UOGE01000037">
    <property type="protein sequence ID" value="VAX19009.1"/>
    <property type="molecule type" value="Genomic_DNA"/>
</dbReference>
<dbReference type="PANTHER" id="PTHR30050:SF5">
    <property type="entry name" value="DNAA REGULATORY INACTIVATOR HDA"/>
    <property type="match status" value="1"/>
</dbReference>
<dbReference type="CDD" id="cd00009">
    <property type="entry name" value="AAA"/>
    <property type="match status" value="1"/>
</dbReference>
<dbReference type="SUPFAM" id="SSF52540">
    <property type="entry name" value="P-loop containing nucleoside triphosphate hydrolases"/>
    <property type="match status" value="1"/>
</dbReference>
<dbReference type="InterPro" id="IPR013317">
    <property type="entry name" value="DnaA_dom"/>
</dbReference>
<dbReference type="InterPro" id="IPR003593">
    <property type="entry name" value="AAA+_ATPase"/>
</dbReference>
<dbReference type="SMART" id="SM00382">
    <property type="entry name" value="AAA"/>
    <property type="match status" value="1"/>
</dbReference>
<sequence>MQLRFHFPKNIDFNFENFVLDNKNSEVVALCRAFSLRSKGQPASLALYGPPGCGKTHLLGAMGDYVKKIPGNDKALYLDAIALKKWVSQTGSYDELKERLREFEEASFVAIDNLDSLIGDEAAQEQVFHLYNAVTQNGSALATALVTAPAGWNFIPELKTRLLWGQALELKPVGDDKRALVLVKMAKDLAMTLPGNCASWIITRTARDTSSQLEALRKIDRLSLTTRRKVSIQLIKEALGVEDGI</sequence>
<dbReference type="Pfam" id="PF22688">
    <property type="entry name" value="Hda_lid"/>
    <property type="match status" value="1"/>
</dbReference>
<dbReference type="Gene3D" id="3.40.50.300">
    <property type="entry name" value="P-loop containing nucleotide triphosphate hydrolases"/>
    <property type="match status" value="1"/>
</dbReference>
<dbReference type="GO" id="GO:0005886">
    <property type="term" value="C:plasma membrane"/>
    <property type="evidence" value="ECO:0007669"/>
    <property type="project" value="TreeGrafter"/>
</dbReference>
<dbReference type="InterPro" id="IPR027417">
    <property type="entry name" value="P-loop_NTPase"/>
</dbReference>
<dbReference type="GO" id="GO:0003688">
    <property type="term" value="F:DNA replication origin binding"/>
    <property type="evidence" value="ECO:0007669"/>
    <property type="project" value="TreeGrafter"/>
</dbReference>
<dbReference type="Pfam" id="PF00308">
    <property type="entry name" value="Bac_DnaA"/>
    <property type="match status" value="1"/>
</dbReference>
<evidence type="ECO:0000259" key="1">
    <source>
        <dbReference type="SMART" id="SM00382"/>
    </source>
</evidence>
<accession>A0A3B1BM34</accession>
<feature type="domain" description="AAA+ ATPase" evidence="1">
    <location>
        <begin position="41"/>
        <end position="220"/>
    </location>
</feature>
<organism evidence="2">
    <name type="scientific">hydrothermal vent metagenome</name>
    <dbReference type="NCBI Taxonomy" id="652676"/>
    <lineage>
        <taxon>unclassified sequences</taxon>
        <taxon>metagenomes</taxon>
        <taxon>ecological metagenomes</taxon>
    </lineage>
</organism>